<dbReference type="AlphaFoldDB" id="A0AAV6WHN5"/>
<sequence>MCLPFKFTLVGKFAYGMPPLASETTVDCNGSSVSFVQKIVYKYLPSYCSFCRHVGHVKDNCFEKSFLEKDKYAVRDSFAKGFPASFVPIDKGKYVIEEFCVAGLSINQPSVEKIHPQVDVLAPVSNTMINVPPIVPQGQLVKDSNISEVVKDAVNLG</sequence>
<dbReference type="Proteomes" id="UP000826271">
    <property type="component" value="Unassembled WGS sequence"/>
</dbReference>
<gene>
    <name evidence="1" type="ORF">BUALT_Bualt16G0077000</name>
</gene>
<proteinExistence type="predicted"/>
<keyword evidence="2" id="KW-1185">Reference proteome</keyword>
<comment type="caution">
    <text evidence="1">The sequence shown here is derived from an EMBL/GenBank/DDBJ whole genome shotgun (WGS) entry which is preliminary data.</text>
</comment>
<evidence type="ECO:0000313" key="1">
    <source>
        <dbReference type="EMBL" id="KAG8367486.1"/>
    </source>
</evidence>
<reference evidence="1" key="1">
    <citation type="submission" date="2019-10" db="EMBL/GenBank/DDBJ databases">
        <authorList>
            <person name="Zhang R."/>
            <person name="Pan Y."/>
            <person name="Wang J."/>
            <person name="Ma R."/>
            <person name="Yu S."/>
        </authorList>
    </citation>
    <scope>NUCLEOTIDE SEQUENCE</scope>
    <source>
        <strain evidence="1">LA-IB0</strain>
        <tissue evidence="1">Leaf</tissue>
    </source>
</reference>
<accession>A0AAV6WHN5</accession>
<evidence type="ECO:0000313" key="2">
    <source>
        <dbReference type="Proteomes" id="UP000826271"/>
    </source>
</evidence>
<organism evidence="1 2">
    <name type="scientific">Buddleja alternifolia</name>
    <dbReference type="NCBI Taxonomy" id="168488"/>
    <lineage>
        <taxon>Eukaryota</taxon>
        <taxon>Viridiplantae</taxon>
        <taxon>Streptophyta</taxon>
        <taxon>Embryophyta</taxon>
        <taxon>Tracheophyta</taxon>
        <taxon>Spermatophyta</taxon>
        <taxon>Magnoliopsida</taxon>
        <taxon>eudicotyledons</taxon>
        <taxon>Gunneridae</taxon>
        <taxon>Pentapetalae</taxon>
        <taxon>asterids</taxon>
        <taxon>lamiids</taxon>
        <taxon>Lamiales</taxon>
        <taxon>Scrophulariaceae</taxon>
        <taxon>Buddlejeae</taxon>
        <taxon>Buddleja</taxon>
    </lineage>
</organism>
<name>A0AAV6WHN5_9LAMI</name>
<protein>
    <submittedName>
        <fullName evidence="1">Uncharacterized protein</fullName>
    </submittedName>
</protein>
<dbReference type="EMBL" id="WHWC01000016">
    <property type="protein sequence ID" value="KAG8367486.1"/>
    <property type="molecule type" value="Genomic_DNA"/>
</dbReference>